<reference evidence="3 4" key="1">
    <citation type="journal article" date="2012" name="Stand. Genomic Sci.">
        <title>Complete genome sequence of the facultatively chemolithoautotrophic and methylotrophic alpha Proteobacterium Starkeya novella type strain (ATCC 8093(T)).</title>
        <authorList>
            <person name="Kappler U."/>
            <person name="Davenport K."/>
            <person name="Beatson S."/>
            <person name="Lucas S."/>
            <person name="Lapidus A."/>
            <person name="Copeland A."/>
            <person name="Berry K.W."/>
            <person name="Glavina Del Rio T."/>
            <person name="Hammon N."/>
            <person name="Dalin E."/>
            <person name="Tice H."/>
            <person name="Pitluck S."/>
            <person name="Richardson P."/>
            <person name="Bruce D."/>
            <person name="Goodwin L.A."/>
            <person name="Han C."/>
            <person name="Tapia R."/>
            <person name="Detter J.C."/>
            <person name="Chang Y.J."/>
            <person name="Jeffries C.D."/>
            <person name="Land M."/>
            <person name="Hauser L."/>
            <person name="Kyrpides N.C."/>
            <person name="Goker M."/>
            <person name="Ivanova N."/>
            <person name="Klenk H.P."/>
            <person name="Woyke T."/>
        </authorList>
    </citation>
    <scope>NUCLEOTIDE SEQUENCE [LARGE SCALE GENOMIC DNA]</scope>
    <source>
        <strain evidence="4">ATCC 8093 / DSM 506 / JCM 20403 / CCM 1077 / IAM 12100 / NBRC 12443 / NCIMB 10456</strain>
    </source>
</reference>
<dbReference type="KEGG" id="sno:Snov_3759"/>
<evidence type="ECO:0000313" key="3">
    <source>
        <dbReference type="EMBL" id="ADH91029.1"/>
    </source>
</evidence>
<feature type="transmembrane region" description="Helical" evidence="2">
    <location>
        <begin position="127"/>
        <end position="146"/>
    </location>
</feature>
<organism evidence="3 4">
    <name type="scientific">Ancylobacter novellus (strain ATCC 8093 / DSM 506 / JCM 20403 / CCM 1077 / IAM 12100 / NBRC 12443 / NCIMB 10456)</name>
    <name type="common">Starkeya novella</name>
    <dbReference type="NCBI Taxonomy" id="639283"/>
    <lineage>
        <taxon>Bacteria</taxon>
        <taxon>Pseudomonadati</taxon>
        <taxon>Pseudomonadota</taxon>
        <taxon>Alphaproteobacteria</taxon>
        <taxon>Hyphomicrobiales</taxon>
        <taxon>Xanthobacteraceae</taxon>
        <taxon>Ancylobacter</taxon>
    </lineage>
</organism>
<evidence type="ECO:0000313" key="4">
    <source>
        <dbReference type="Proteomes" id="UP000006633"/>
    </source>
</evidence>
<gene>
    <name evidence="3" type="ordered locus">Snov_3759</name>
</gene>
<name>D6ZYR0_ANCN5</name>
<sequence length="199" mass="22778">MDDHPDDKTHHRPGMSDSDRAPDPLPARSPGPRRRYPFFRTLGTALGWIFRLVAALVIILDELVRPIYRPLLARLAALGIMQAFERWIGKLPALAVLILLLVPYAIVEPLKFLGLVWAADGWPKRGTALFLIAHLVSFVLIERVFTAGRPQLMTIRWMAWVIDTANAVRRRIVVALRLEAAKRWIRRAFRRLRAELRGL</sequence>
<evidence type="ECO:0008006" key="5">
    <source>
        <dbReference type="Google" id="ProtNLM"/>
    </source>
</evidence>
<proteinExistence type="predicted"/>
<keyword evidence="4" id="KW-1185">Reference proteome</keyword>
<keyword evidence="2" id="KW-0472">Membrane</keyword>
<keyword evidence="2" id="KW-0812">Transmembrane</keyword>
<accession>D6ZYR0</accession>
<dbReference type="eggNOG" id="ENOG5032TZ7">
    <property type="taxonomic scope" value="Bacteria"/>
</dbReference>
<feature type="transmembrane region" description="Helical" evidence="2">
    <location>
        <begin position="38"/>
        <end position="60"/>
    </location>
</feature>
<evidence type="ECO:0000256" key="1">
    <source>
        <dbReference type="SAM" id="MobiDB-lite"/>
    </source>
</evidence>
<dbReference type="STRING" id="639283.Snov_3759"/>
<dbReference type="AlphaFoldDB" id="D6ZYR0"/>
<evidence type="ECO:0000256" key="2">
    <source>
        <dbReference type="SAM" id="Phobius"/>
    </source>
</evidence>
<protein>
    <recommendedName>
        <fullName evidence="5">Transmembrane protein</fullName>
    </recommendedName>
</protein>
<dbReference type="EMBL" id="CP002026">
    <property type="protein sequence ID" value="ADH91029.1"/>
    <property type="molecule type" value="Genomic_DNA"/>
</dbReference>
<dbReference type="HOGENOM" id="CLU_103259_1_1_5"/>
<keyword evidence="2" id="KW-1133">Transmembrane helix</keyword>
<feature type="transmembrane region" description="Helical" evidence="2">
    <location>
        <begin position="91"/>
        <end position="107"/>
    </location>
</feature>
<feature type="region of interest" description="Disordered" evidence="1">
    <location>
        <begin position="1"/>
        <end position="32"/>
    </location>
</feature>
<dbReference type="Proteomes" id="UP000006633">
    <property type="component" value="Chromosome"/>
</dbReference>